<feature type="transmembrane region" description="Helical" evidence="1">
    <location>
        <begin position="240"/>
        <end position="259"/>
    </location>
</feature>
<dbReference type="Pfam" id="PF04632">
    <property type="entry name" value="FUSC"/>
    <property type="match status" value="1"/>
</dbReference>
<feature type="transmembrane region" description="Helical" evidence="1">
    <location>
        <begin position="106"/>
        <end position="122"/>
    </location>
</feature>
<dbReference type="EMBL" id="CADIKF010000021">
    <property type="protein sequence ID" value="CAB3758613.1"/>
    <property type="molecule type" value="Genomic_DNA"/>
</dbReference>
<evidence type="ECO:0000256" key="1">
    <source>
        <dbReference type="SAM" id="Phobius"/>
    </source>
</evidence>
<evidence type="ECO:0000313" key="3">
    <source>
        <dbReference type="Proteomes" id="UP000494329"/>
    </source>
</evidence>
<keyword evidence="3" id="KW-1185">Reference proteome</keyword>
<feature type="transmembrane region" description="Helical" evidence="1">
    <location>
        <begin position="83"/>
        <end position="100"/>
    </location>
</feature>
<dbReference type="InterPro" id="IPR006726">
    <property type="entry name" value="PHBA_efflux_AaeB/fusaric-R"/>
</dbReference>
<keyword evidence="1" id="KW-1133">Transmembrane helix</keyword>
<dbReference type="AlphaFoldDB" id="A0A6J5DX95"/>
<evidence type="ECO:0008006" key="4">
    <source>
        <dbReference type="Google" id="ProtNLM"/>
    </source>
</evidence>
<dbReference type="GO" id="GO:0005886">
    <property type="term" value="C:plasma membrane"/>
    <property type="evidence" value="ECO:0007669"/>
    <property type="project" value="InterPro"/>
</dbReference>
<name>A0A6J5DX95_9BURK</name>
<reference evidence="2 3" key="1">
    <citation type="submission" date="2020-04" db="EMBL/GenBank/DDBJ databases">
        <authorList>
            <person name="De Canck E."/>
        </authorList>
    </citation>
    <scope>NUCLEOTIDE SEQUENCE [LARGE SCALE GENOMIC DNA]</scope>
    <source>
        <strain evidence="2 3">LMG 29739</strain>
    </source>
</reference>
<feature type="transmembrane region" description="Helical" evidence="1">
    <location>
        <begin position="271"/>
        <end position="292"/>
    </location>
</feature>
<dbReference type="Proteomes" id="UP000494329">
    <property type="component" value="Unassembled WGS sequence"/>
</dbReference>
<protein>
    <recommendedName>
        <fullName evidence="4">FUSC family protein</fullName>
    </recommendedName>
</protein>
<feature type="transmembrane region" description="Helical" evidence="1">
    <location>
        <begin position="355"/>
        <end position="375"/>
    </location>
</feature>
<keyword evidence="1" id="KW-0812">Transmembrane</keyword>
<organism evidence="2 3">
    <name type="scientific">Paraburkholderia solisilvae</name>
    <dbReference type="NCBI Taxonomy" id="624376"/>
    <lineage>
        <taxon>Bacteria</taxon>
        <taxon>Pseudomonadati</taxon>
        <taxon>Pseudomonadota</taxon>
        <taxon>Betaproteobacteria</taxon>
        <taxon>Burkholderiales</taxon>
        <taxon>Burkholderiaceae</taxon>
        <taxon>Paraburkholderia</taxon>
    </lineage>
</organism>
<feature type="transmembrane region" description="Helical" evidence="1">
    <location>
        <begin position="32"/>
        <end position="52"/>
    </location>
</feature>
<evidence type="ECO:0000313" key="2">
    <source>
        <dbReference type="EMBL" id="CAB3758613.1"/>
    </source>
</evidence>
<keyword evidence="1" id="KW-0472">Membrane</keyword>
<feature type="transmembrane region" description="Helical" evidence="1">
    <location>
        <begin position="129"/>
        <end position="149"/>
    </location>
</feature>
<sequence>MNPLSSFAQLSRSAIFSLGRELAAWKPSTERALFGAEAVLSVVLSVAFAHALHLTNTWWAAISGFAVMQTSFQGSVERATYRVLGTLLGALVGVVIGPLIGDRPWLFIPMIGVIGGFCVYSGNGAVASYAWVLGGITSLLVTYEAHILVSMEKTASFAVLRVAEVLVGTLSCVVVAGIFQIAIRWYRRRQSGGAAPPASAAPAAAPPLRAMHAARVLLGLQSGLSIAIIAALTYTLNLPGFAQALVTTVAVMVLPAASLMTRDQRPVMQKMVQRVTGCLLAGALGIILLPLMNGREIPCLITLSCGVWIGCHVQSGSAGASYVGRQFTIAFIMVFVQDHHWSADPLPALMRLEGILIGIVTLAAVMFATASVPFLPSADEASP</sequence>
<dbReference type="GO" id="GO:0022857">
    <property type="term" value="F:transmembrane transporter activity"/>
    <property type="evidence" value="ECO:0007669"/>
    <property type="project" value="InterPro"/>
</dbReference>
<dbReference type="RefSeq" id="WP_175111656.1">
    <property type="nucleotide sequence ID" value="NZ_CADIKF010000021.1"/>
</dbReference>
<feature type="transmembrane region" description="Helical" evidence="1">
    <location>
        <begin position="216"/>
        <end position="234"/>
    </location>
</feature>
<gene>
    <name evidence="2" type="ORF">LMG29739_02948</name>
</gene>
<accession>A0A6J5DX95</accession>
<proteinExistence type="predicted"/>
<feature type="transmembrane region" description="Helical" evidence="1">
    <location>
        <begin position="155"/>
        <end position="179"/>
    </location>
</feature>